<sequence length="299" mass="33028">MIGVGRELSRRVADDVGRHLRHILADQSGDQPGFGPAGEPTGEIAADAFAHRPGHTPGDGPCSRCPEEAGQIEPVLAVARRQLNTLCRSVGARTDTRADRRLRSHLGAHAHCETPGYEGRTLGRDLGQQFLHRRTNRHLDSSGGRHLAYLPGAGNPRPRGHRDHDHRRDVDGQLGVFDVGGAVLELLGEGLTRIDEALQVAAVTTGDIRPIARHRLMGFTVDRIESVNHRLIGRLLQLLQRIRHIRPVCCRSSHGVFVTIGPVTEEEIRQVRNLRRPPQCHDNPRYAFPMPSALARSWS</sequence>
<gene>
    <name evidence="2" type="ORF">J2W56_004993</name>
</gene>
<organism evidence="2 3">
    <name type="scientific">Nocardia kruczakiae</name>
    <dbReference type="NCBI Taxonomy" id="261477"/>
    <lineage>
        <taxon>Bacteria</taxon>
        <taxon>Bacillati</taxon>
        <taxon>Actinomycetota</taxon>
        <taxon>Actinomycetes</taxon>
        <taxon>Mycobacteriales</taxon>
        <taxon>Nocardiaceae</taxon>
        <taxon>Nocardia</taxon>
    </lineage>
</organism>
<evidence type="ECO:0000313" key="3">
    <source>
        <dbReference type="Proteomes" id="UP001251217"/>
    </source>
</evidence>
<protein>
    <submittedName>
        <fullName evidence="2">Uncharacterized protein</fullName>
    </submittedName>
</protein>
<reference evidence="2 3" key="1">
    <citation type="submission" date="2023-07" db="EMBL/GenBank/DDBJ databases">
        <title>Sorghum-associated microbial communities from plants grown in Nebraska, USA.</title>
        <authorList>
            <person name="Schachtman D."/>
        </authorList>
    </citation>
    <scope>NUCLEOTIDE SEQUENCE [LARGE SCALE GENOMIC DNA]</scope>
    <source>
        <strain evidence="2 3">4272</strain>
    </source>
</reference>
<dbReference type="Proteomes" id="UP001251217">
    <property type="component" value="Unassembled WGS sequence"/>
</dbReference>
<feature type="region of interest" description="Disordered" evidence="1">
    <location>
        <begin position="138"/>
        <end position="168"/>
    </location>
</feature>
<dbReference type="RefSeq" id="WP_310405962.1">
    <property type="nucleotide sequence ID" value="NZ_JAVDWW010000008.1"/>
</dbReference>
<proteinExistence type="predicted"/>
<accession>A0ABU1XL63</accession>
<dbReference type="EMBL" id="JAVDWW010000008">
    <property type="protein sequence ID" value="MDR7171234.1"/>
    <property type="molecule type" value="Genomic_DNA"/>
</dbReference>
<evidence type="ECO:0000256" key="1">
    <source>
        <dbReference type="SAM" id="MobiDB-lite"/>
    </source>
</evidence>
<keyword evidence="3" id="KW-1185">Reference proteome</keyword>
<name>A0ABU1XL63_9NOCA</name>
<comment type="caution">
    <text evidence="2">The sequence shown here is derived from an EMBL/GenBank/DDBJ whole genome shotgun (WGS) entry which is preliminary data.</text>
</comment>
<evidence type="ECO:0000313" key="2">
    <source>
        <dbReference type="EMBL" id="MDR7171234.1"/>
    </source>
</evidence>